<organism evidence="2 5">
    <name type="scientific">Mycobacterium alsense</name>
    <dbReference type="NCBI Taxonomy" id="324058"/>
    <lineage>
        <taxon>Bacteria</taxon>
        <taxon>Bacillati</taxon>
        <taxon>Actinomycetota</taxon>
        <taxon>Actinomycetes</taxon>
        <taxon>Mycobacteriales</taxon>
        <taxon>Mycobacteriaceae</taxon>
        <taxon>Mycobacterium</taxon>
    </lineage>
</organism>
<proteinExistence type="predicted"/>
<feature type="compositionally biased region" description="Acidic residues" evidence="1">
    <location>
        <begin position="124"/>
        <end position="136"/>
    </location>
</feature>
<keyword evidence="2" id="KW-0969">Cilium</keyword>
<evidence type="ECO:0000313" key="4">
    <source>
        <dbReference type="Proteomes" id="UP000192319"/>
    </source>
</evidence>
<dbReference type="Proteomes" id="UP001141650">
    <property type="component" value="Unassembled WGS sequence"/>
</dbReference>
<dbReference type="EMBL" id="JACKVH010000011">
    <property type="protein sequence ID" value="MCV7377947.1"/>
    <property type="molecule type" value="Genomic_DNA"/>
</dbReference>
<sequence length="177" mass="18856">MSAITKRDVIDAAMSVAEDVAESRLDPTQLNQAVADECKASFGSVVGEDDPLWPLHIDVARQVLAVGGLSADELSEWLAVARLRAGVPLSTIDPPAGTSGASGTLSPEMELYEGDLSSAPEPEPYLDPEPETETETEQAAPASTSAMVELPDGRRIHRRHIIARGRELPTGNGLREF</sequence>
<evidence type="ECO:0000313" key="3">
    <source>
        <dbReference type="EMBL" id="OQZ88813.1"/>
    </source>
</evidence>
<reference evidence="2" key="3">
    <citation type="journal article" date="2022" name="BMC Genomics">
        <title>Comparative genome analysis of mycobacteria focusing on tRNA and non-coding RNA.</title>
        <authorList>
            <person name="Behra P.R.K."/>
            <person name="Pettersson B.M.F."/>
            <person name="Ramesh M."/>
            <person name="Das S."/>
            <person name="Dasgupta S."/>
            <person name="Kirsebom L.A."/>
        </authorList>
    </citation>
    <scope>NUCLEOTIDE SEQUENCE</scope>
    <source>
        <strain evidence="2">CCUG 55640</strain>
    </source>
</reference>
<protein>
    <submittedName>
        <fullName evidence="2">Flagellar hook-length control protein</fullName>
    </submittedName>
</protein>
<dbReference type="Proteomes" id="UP000192319">
    <property type="component" value="Unassembled WGS sequence"/>
</dbReference>
<accession>A0AA41XLU3</accession>
<evidence type="ECO:0000313" key="5">
    <source>
        <dbReference type="Proteomes" id="UP001141650"/>
    </source>
</evidence>
<reference evidence="2" key="2">
    <citation type="submission" date="2020-07" db="EMBL/GenBank/DDBJ databases">
        <authorList>
            <person name="Pettersson B.M.F."/>
            <person name="Behra P.R.K."/>
            <person name="Ramesh M."/>
            <person name="Das S."/>
            <person name="Dasgupta S."/>
            <person name="Kirsebom L.A."/>
        </authorList>
    </citation>
    <scope>NUCLEOTIDE SEQUENCE</scope>
    <source>
        <strain evidence="2">CCUG 55640</strain>
    </source>
</reference>
<keyword evidence="4" id="KW-1185">Reference proteome</keyword>
<comment type="caution">
    <text evidence="2">The sequence shown here is derived from an EMBL/GenBank/DDBJ whole genome shotgun (WGS) entry which is preliminary data.</text>
</comment>
<keyword evidence="2" id="KW-0282">Flagellum</keyword>
<reference evidence="3 4" key="1">
    <citation type="submission" date="2017-02" db="EMBL/GenBank/DDBJ databases">
        <title>The new phylogeny of genus Mycobacterium.</title>
        <authorList>
            <person name="Tortoli E."/>
            <person name="Trovato A."/>
            <person name="Cirillo D.M."/>
        </authorList>
    </citation>
    <scope>NUCLEOTIDE SEQUENCE [LARGE SCALE GENOMIC DNA]</scope>
    <source>
        <strain evidence="3 4">DSM 45230</strain>
    </source>
</reference>
<keyword evidence="2" id="KW-0966">Cell projection</keyword>
<evidence type="ECO:0000313" key="2">
    <source>
        <dbReference type="EMBL" id="MCV7377947.1"/>
    </source>
</evidence>
<gene>
    <name evidence="3" type="ORF">BST11_21050</name>
    <name evidence="2" type="ORF">H7K38_04680</name>
</gene>
<dbReference type="AlphaFoldDB" id="A0AA41XLU3"/>
<name>A0AA41XLU3_9MYCO</name>
<evidence type="ECO:0000256" key="1">
    <source>
        <dbReference type="SAM" id="MobiDB-lite"/>
    </source>
</evidence>
<dbReference type="RefSeq" id="WP_083139931.1">
    <property type="nucleotide sequence ID" value="NZ_JACKVH010000011.1"/>
</dbReference>
<feature type="region of interest" description="Disordered" evidence="1">
    <location>
        <begin position="114"/>
        <end position="151"/>
    </location>
</feature>
<dbReference type="EMBL" id="MVHD01000046">
    <property type="protein sequence ID" value="OQZ88813.1"/>
    <property type="molecule type" value="Genomic_DNA"/>
</dbReference>